<comment type="caution">
    <text evidence="1">The sequence shown here is derived from an EMBL/GenBank/DDBJ whole genome shotgun (WGS) entry which is preliminary data.</text>
</comment>
<dbReference type="EMBL" id="NIRI02000013">
    <property type="protein sequence ID" value="KAG5453187.1"/>
    <property type="molecule type" value="Genomic_DNA"/>
</dbReference>
<accession>A0A3R7CYX1</accession>
<gene>
    <name evidence="1" type="ORF">CSKR_112749</name>
</gene>
<name>A0A3R7CYX1_CLOSI</name>
<dbReference type="Proteomes" id="UP000286415">
    <property type="component" value="Unassembled WGS sequence"/>
</dbReference>
<keyword evidence="2" id="KW-1185">Reference proteome</keyword>
<dbReference type="InParanoid" id="A0A3R7CYX1"/>
<reference evidence="1 2" key="1">
    <citation type="journal article" date="2018" name="Biotechnol. Adv.">
        <title>Improved genomic resources and new bioinformatic workflow for the carcinogenic parasite Clonorchis sinensis: Biotechnological implications.</title>
        <authorList>
            <person name="Wang D."/>
            <person name="Korhonen P.K."/>
            <person name="Gasser R.B."/>
            <person name="Young N.D."/>
        </authorList>
    </citation>
    <scope>NUCLEOTIDE SEQUENCE [LARGE SCALE GENOMIC DNA]</scope>
    <source>
        <strain evidence="1">Cs-k2</strain>
    </source>
</reference>
<reference evidence="1 2" key="2">
    <citation type="journal article" date="2021" name="Genomics">
        <title>High-quality reference genome for Clonorchis sinensis.</title>
        <authorList>
            <person name="Young N.D."/>
            <person name="Stroehlein A.J."/>
            <person name="Kinkar L."/>
            <person name="Wang T."/>
            <person name="Sohn W.M."/>
            <person name="Chang B.C.H."/>
            <person name="Kaur P."/>
            <person name="Weisz D."/>
            <person name="Dudchenko O."/>
            <person name="Aiden E.L."/>
            <person name="Korhonen P.K."/>
            <person name="Gasser R.B."/>
        </authorList>
    </citation>
    <scope>NUCLEOTIDE SEQUENCE [LARGE SCALE GENOMIC DNA]</scope>
    <source>
        <strain evidence="1">Cs-k2</strain>
    </source>
</reference>
<evidence type="ECO:0000313" key="2">
    <source>
        <dbReference type="Proteomes" id="UP000286415"/>
    </source>
</evidence>
<protein>
    <submittedName>
        <fullName evidence="1">Uncharacterized protein</fullName>
    </submittedName>
</protein>
<organism evidence="1 2">
    <name type="scientific">Clonorchis sinensis</name>
    <name type="common">Chinese liver fluke</name>
    <dbReference type="NCBI Taxonomy" id="79923"/>
    <lineage>
        <taxon>Eukaryota</taxon>
        <taxon>Metazoa</taxon>
        <taxon>Spiralia</taxon>
        <taxon>Lophotrochozoa</taxon>
        <taxon>Platyhelminthes</taxon>
        <taxon>Trematoda</taxon>
        <taxon>Digenea</taxon>
        <taxon>Opisthorchiida</taxon>
        <taxon>Opisthorchiata</taxon>
        <taxon>Opisthorchiidae</taxon>
        <taxon>Clonorchis</taxon>
    </lineage>
</organism>
<dbReference type="AlphaFoldDB" id="A0A3R7CYX1"/>
<evidence type="ECO:0000313" key="1">
    <source>
        <dbReference type="EMBL" id="KAG5453187.1"/>
    </source>
</evidence>
<proteinExistence type="predicted"/>
<sequence>MDHGPSVSNYNAFEENCEANCEKNSTEQENLAKHCPALEDKRRGITEIQPHSKRILESIAPLAARLQQLCSRYTAIPGDDQPKYEAAWCSTFSCLKTSQTRDSAGFQVSVSQDQIDLQMSAFLENSPIWVQVEHKVDGNSGTAPT</sequence>